<dbReference type="OrthoDB" id="3219854at2759"/>
<keyword evidence="4" id="KW-1185">Reference proteome</keyword>
<organism evidence="3 4">
    <name type="scientific">Tulasnella calospora MUT 4182</name>
    <dbReference type="NCBI Taxonomy" id="1051891"/>
    <lineage>
        <taxon>Eukaryota</taxon>
        <taxon>Fungi</taxon>
        <taxon>Dikarya</taxon>
        <taxon>Basidiomycota</taxon>
        <taxon>Agaricomycotina</taxon>
        <taxon>Agaricomycetes</taxon>
        <taxon>Cantharellales</taxon>
        <taxon>Tulasnellaceae</taxon>
        <taxon>Tulasnella</taxon>
    </lineage>
</organism>
<dbReference type="AlphaFoldDB" id="A0A0C3M7Y2"/>
<dbReference type="InterPro" id="IPR045338">
    <property type="entry name" value="DUF6535"/>
</dbReference>
<sequence length="221" mass="24007">MNAMPTAQNSISPPELDVPDPVEEFGQDGGKFYRCYSTLADEIDEDMVESLKGQLEGMLIFAGLFAGVNTAFLALTLPLLSADPADDTNALLAQNNAILTQLVTGRNDSIPINSSLPSTEFSSTRDIFAINALFSLASYLQSYPHSWRSSLKRYLGAKRWKLELLLDDVLPSLLQAGLIIFCVSLILYLRRLSPAISIIVGIPLYGGLAFLVGSALCTAWD</sequence>
<dbReference type="HOGENOM" id="CLU_018688_3_1_1"/>
<dbReference type="STRING" id="1051891.A0A0C3M7Y2"/>
<feature type="transmembrane region" description="Helical" evidence="1">
    <location>
        <begin position="59"/>
        <end position="80"/>
    </location>
</feature>
<feature type="transmembrane region" description="Helical" evidence="1">
    <location>
        <begin position="195"/>
        <end position="220"/>
    </location>
</feature>
<evidence type="ECO:0000313" key="3">
    <source>
        <dbReference type="EMBL" id="KIO29787.1"/>
    </source>
</evidence>
<keyword evidence="1" id="KW-0472">Membrane</keyword>
<evidence type="ECO:0000313" key="4">
    <source>
        <dbReference type="Proteomes" id="UP000054248"/>
    </source>
</evidence>
<dbReference type="EMBL" id="KN822978">
    <property type="protein sequence ID" value="KIO29787.1"/>
    <property type="molecule type" value="Genomic_DNA"/>
</dbReference>
<name>A0A0C3M7Y2_9AGAM</name>
<reference evidence="4" key="2">
    <citation type="submission" date="2015-01" db="EMBL/GenBank/DDBJ databases">
        <title>Evolutionary Origins and Diversification of the Mycorrhizal Mutualists.</title>
        <authorList>
            <consortium name="DOE Joint Genome Institute"/>
            <consortium name="Mycorrhizal Genomics Consortium"/>
            <person name="Kohler A."/>
            <person name="Kuo A."/>
            <person name="Nagy L.G."/>
            <person name="Floudas D."/>
            <person name="Copeland A."/>
            <person name="Barry K.W."/>
            <person name="Cichocki N."/>
            <person name="Veneault-Fourrey C."/>
            <person name="LaButti K."/>
            <person name="Lindquist E.A."/>
            <person name="Lipzen A."/>
            <person name="Lundell T."/>
            <person name="Morin E."/>
            <person name="Murat C."/>
            <person name="Riley R."/>
            <person name="Ohm R."/>
            <person name="Sun H."/>
            <person name="Tunlid A."/>
            <person name="Henrissat B."/>
            <person name="Grigoriev I.V."/>
            <person name="Hibbett D.S."/>
            <person name="Martin F."/>
        </authorList>
    </citation>
    <scope>NUCLEOTIDE SEQUENCE [LARGE SCALE GENOMIC DNA]</scope>
    <source>
        <strain evidence="4">MUT 4182</strain>
    </source>
</reference>
<feature type="domain" description="DUF6535" evidence="2">
    <location>
        <begin position="35"/>
        <end position="137"/>
    </location>
</feature>
<dbReference type="Pfam" id="PF20153">
    <property type="entry name" value="DUF6535"/>
    <property type="match status" value="1"/>
</dbReference>
<keyword evidence="1" id="KW-0812">Transmembrane</keyword>
<evidence type="ECO:0000256" key="1">
    <source>
        <dbReference type="SAM" id="Phobius"/>
    </source>
</evidence>
<evidence type="ECO:0000259" key="2">
    <source>
        <dbReference type="Pfam" id="PF20153"/>
    </source>
</evidence>
<proteinExistence type="predicted"/>
<gene>
    <name evidence="3" type="ORF">M407DRAFT_21036</name>
</gene>
<keyword evidence="1" id="KW-1133">Transmembrane helix</keyword>
<protein>
    <recommendedName>
        <fullName evidence="2">DUF6535 domain-containing protein</fullName>
    </recommendedName>
</protein>
<reference evidence="3 4" key="1">
    <citation type="submission" date="2014-04" db="EMBL/GenBank/DDBJ databases">
        <authorList>
            <consortium name="DOE Joint Genome Institute"/>
            <person name="Kuo A."/>
            <person name="Girlanda M."/>
            <person name="Perotto S."/>
            <person name="Kohler A."/>
            <person name="Nagy L.G."/>
            <person name="Floudas D."/>
            <person name="Copeland A."/>
            <person name="Barry K.W."/>
            <person name="Cichocki N."/>
            <person name="Veneault-Fourrey C."/>
            <person name="LaButti K."/>
            <person name="Lindquist E.A."/>
            <person name="Lipzen A."/>
            <person name="Lundell T."/>
            <person name="Morin E."/>
            <person name="Murat C."/>
            <person name="Sun H."/>
            <person name="Tunlid A."/>
            <person name="Henrissat B."/>
            <person name="Grigoriev I.V."/>
            <person name="Hibbett D.S."/>
            <person name="Martin F."/>
            <person name="Nordberg H.P."/>
            <person name="Cantor M.N."/>
            <person name="Hua S.X."/>
        </authorList>
    </citation>
    <scope>NUCLEOTIDE SEQUENCE [LARGE SCALE GENOMIC DNA]</scope>
    <source>
        <strain evidence="3 4">MUT 4182</strain>
    </source>
</reference>
<feature type="transmembrane region" description="Helical" evidence="1">
    <location>
        <begin position="164"/>
        <end position="189"/>
    </location>
</feature>
<accession>A0A0C3M7Y2</accession>
<dbReference type="Proteomes" id="UP000054248">
    <property type="component" value="Unassembled WGS sequence"/>
</dbReference>